<organism evidence="2 3">
    <name type="scientific">Chlorella ohadii</name>
    <dbReference type="NCBI Taxonomy" id="2649997"/>
    <lineage>
        <taxon>Eukaryota</taxon>
        <taxon>Viridiplantae</taxon>
        <taxon>Chlorophyta</taxon>
        <taxon>core chlorophytes</taxon>
        <taxon>Trebouxiophyceae</taxon>
        <taxon>Chlorellales</taxon>
        <taxon>Chlorellaceae</taxon>
        <taxon>Chlorella clade</taxon>
        <taxon>Chlorella</taxon>
    </lineage>
</organism>
<name>A0AAD5DI58_9CHLO</name>
<evidence type="ECO:0000256" key="1">
    <source>
        <dbReference type="SAM" id="MobiDB-lite"/>
    </source>
</evidence>
<sequence length="622" mass="69027">MAKGAKPRQLSRGAQALVGALALVIVLVSQRRVQLAAVDTAPPSSQEWGPAAAAAAAAPSGPHRSLANRSATIDGNERRVVPDCKLDLDQGPFARNCTALRDVCVDQGRIIVYDPKYRPLLFNGPPVGIPKIDSGPRNRVFHYTYLNSVTLKYLEVGLPEIHVRPATTREPRRYLAEPQFSSCTVPIVFYPFHSFNYAHSLRDNGAELYSALKETPWEAHARLVPMTGEGLALSPTHHLLWQPLSPYRLDAWEEFTVRLRDDQIGAPPADGGPLPSFEGGEQSCFRQLFVCNTFLAKAVDKYRLYSYGQYLVRRYHEQLFSGQTPEAVVLQPLPLVDSSDVGPDVSHQPGRSQLPPPVSILHSLGAASASSPLTGAGTQAELRIVFQKWDGEERQLINMAELVEQCNQWEYTAPSGAHVHAVCVQMNTPTLEAGIVAAQQADILIMVHGCVQGEGSLIELTMYEFEETQAHASYPIRNSKDKNSQVQYWKLLTCDPASSFMCEREKAERANGTLTRSNWSKHRSLKLRHACCGFSVGAMLPGEGQHCIPRIRQYVECTRWEALETALQAAVDTAGDTDVYWQLWREGRWWWLVSDTETVYAGPDFKQTCRKARQQGLIGRGA</sequence>
<reference evidence="2" key="1">
    <citation type="submission" date="2020-11" db="EMBL/GenBank/DDBJ databases">
        <title>Chlorella ohadii genome sequencing and assembly.</title>
        <authorList>
            <person name="Murik O."/>
            <person name="Treves H."/>
            <person name="Kedem I."/>
            <person name="Shotland Y."/>
            <person name="Kaplan A."/>
        </authorList>
    </citation>
    <scope>NUCLEOTIDE SEQUENCE</scope>
    <source>
        <strain evidence="2">1</strain>
    </source>
</reference>
<evidence type="ECO:0000313" key="2">
    <source>
        <dbReference type="EMBL" id="KAI7836694.1"/>
    </source>
</evidence>
<evidence type="ECO:0000313" key="3">
    <source>
        <dbReference type="Proteomes" id="UP001205105"/>
    </source>
</evidence>
<accession>A0AAD5DI58</accession>
<comment type="caution">
    <text evidence="2">The sequence shown here is derived from an EMBL/GenBank/DDBJ whole genome shotgun (WGS) entry which is preliminary data.</text>
</comment>
<dbReference type="AlphaFoldDB" id="A0AAD5DI58"/>
<dbReference type="Proteomes" id="UP001205105">
    <property type="component" value="Unassembled WGS sequence"/>
</dbReference>
<gene>
    <name evidence="2" type="ORF">COHA_009470</name>
</gene>
<proteinExistence type="predicted"/>
<dbReference type="EMBL" id="JADXDR010000179">
    <property type="protein sequence ID" value="KAI7836694.1"/>
    <property type="molecule type" value="Genomic_DNA"/>
</dbReference>
<protein>
    <submittedName>
        <fullName evidence="2">Uncharacterized protein</fullName>
    </submittedName>
</protein>
<feature type="region of interest" description="Disordered" evidence="1">
    <location>
        <begin position="41"/>
        <end position="68"/>
    </location>
</feature>
<keyword evidence="3" id="KW-1185">Reference proteome</keyword>